<evidence type="ECO:0000313" key="2">
    <source>
        <dbReference type="Proteomes" id="UP000321214"/>
    </source>
</evidence>
<gene>
    <name evidence="1" type="primary">G1211R_4</name>
    <name evidence="1" type="ORF">ASFV_Kyiv_2016_131_00146</name>
</gene>
<evidence type="ECO:0000313" key="1">
    <source>
        <dbReference type="EMBL" id="QED21682.1"/>
    </source>
</evidence>
<organismHost>
    <name type="scientific">Phacochoerus africanus</name>
    <name type="common">Warthog</name>
    <dbReference type="NCBI Taxonomy" id="41426"/>
</organismHost>
<accession>A0A5B8XAU9</accession>
<organismHost>
    <name type="scientific">Ornithodoros</name>
    <name type="common">relapsing fever ticks</name>
    <dbReference type="NCBI Taxonomy" id="6937"/>
</organismHost>
<organismHost>
    <name type="scientific">Sus scrofa</name>
    <name type="common">Pig</name>
    <dbReference type="NCBI Taxonomy" id="9823"/>
</organismHost>
<organismHost>
    <name type="scientific">Phacochoerus aethiopicus</name>
    <name type="common">Warthog</name>
    <dbReference type="NCBI Taxonomy" id="85517"/>
</organismHost>
<organism evidence="1 2">
    <name type="scientific">African swine fever virus</name>
    <name type="common">ASFV</name>
    <dbReference type="NCBI Taxonomy" id="10497"/>
    <lineage>
        <taxon>Viruses</taxon>
        <taxon>Varidnaviria</taxon>
        <taxon>Bamfordvirae</taxon>
        <taxon>Nucleocytoviricota</taxon>
        <taxon>Pokkesviricetes</taxon>
        <taxon>Asfuvirales</taxon>
        <taxon>Asfarviridae</taxon>
        <taxon>Asfivirus</taxon>
        <taxon>Asfivirus haemorrhagiae</taxon>
    </lineage>
</organism>
<organismHost>
    <name type="scientific">Ornithodoros moubata</name>
    <name type="common">Soft tick</name>
    <name type="synonym">Argasid tick</name>
    <dbReference type="NCBI Taxonomy" id="6938"/>
</organismHost>
<reference evidence="2" key="1">
    <citation type="submission" date="2019-07" db="EMBL/GenBank/DDBJ databases">
        <title>Complete genome sequence of virulent African swine fever virus isolated from a domestic pig in Ukraine.</title>
        <authorList>
            <person name="Kovalenko G."/>
            <person name="Ducluzeau A.-L."/>
            <person name="Ishchenko L."/>
            <person name="Sushko M."/>
            <person name="Sapachova M."/>
            <person name="Rudova N."/>
            <person name="Solodiankin O."/>
            <person name="Gerilovych A."/>
            <person name="Dagdag R."/>
            <person name="Redlinger M."/>
            <person name="Bezymennyi M."/>
            <person name="Frant M."/>
            <person name="Lange C.E."/>
            <person name="Dubchak I."/>
            <person name="Mezhenskyii A."/>
            <person name="Nychyk S."/>
            <person name="Bortz E."/>
            <person name="Drown D.M."/>
        </authorList>
    </citation>
    <scope>NUCLEOTIDE SEQUENCE [LARGE SCALE GENOMIC DNA]</scope>
</reference>
<organismHost>
    <name type="scientific">Potamochoerus larvatus</name>
    <name type="common">Bushpig</name>
    <dbReference type="NCBI Taxonomy" id="273792"/>
</organismHost>
<protein>
    <submittedName>
        <fullName evidence="1">G1211R</fullName>
    </submittedName>
</protein>
<dbReference type="Proteomes" id="UP000321214">
    <property type="component" value="Segment"/>
</dbReference>
<name>A0A5B8XAU9_ASF</name>
<proteinExistence type="predicted"/>
<sequence length="44" mass="5165">MWQKNICKLFLDSYNNESPSRTFIQQAIEEECGSIKPSCYDFIS</sequence>
<dbReference type="EMBL" id="MN194591">
    <property type="protein sequence ID" value="QED21682.1"/>
    <property type="molecule type" value="Genomic_DNA"/>
</dbReference>